<dbReference type="Proteomes" id="UP000193411">
    <property type="component" value="Unassembled WGS sequence"/>
</dbReference>
<comment type="caution">
    <text evidence="3">The sequence shown here is derived from an EMBL/GenBank/DDBJ whole genome shotgun (WGS) entry which is preliminary data.</text>
</comment>
<evidence type="ECO:0000313" key="4">
    <source>
        <dbReference type="Proteomes" id="UP000193411"/>
    </source>
</evidence>
<evidence type="ECO:0000256" key="1">
    <source>
        <dbReference type="SAM" id="MobiDB-lite"/>
    </source>
</evidence>
<sequence length="816" mass="89772">MFLDSPDPQLSPLLRRRRSAGNRNDNGKRRDSGLTLNLPSTAAVSSDSSSSSISSSTSSSRSSSSAPSASSSTRSNESVISSPPSSPPRRPTPLHHDSDHVGVDTYIENDAIPVPGLRKMPSTYCFCAKCVPPTPTRTSMALSQDQQVGPLPIYYDPTDINAKAPIDPWDSSLTARVLYASVYAAAFALRWCTLIASLALPVLAYACYARWGSAGVWGLPVPLTFATLVAGAEVFLSLMLVYPHRLALDRFFDQPNLYPHSDSGARWHALTEAVHAFHPYAGPLAKDKERAPYPLAASPYASATAAHPSVSTSTGRALLRASRPLPSASGQPYYIVPHVGTFLSGWFFGANPCDIKHDNLKEWFAWAFFNVNVAEMNLDEERELDEMVDYVEEETGITLAKGYNPEVKCIKLNLDEKRVKWRGGLFYTFMTLLNLSIILLFRLLGYTNIYSPDGDMILHVPSSFARRSTSTSSTKKPVLFMHGLGVGMVPYLPWALYTYWTTSRPVIFLHVPCVSIRLFPSRPPSPTSLNHFLQSTWATYRIPRATMVGHSLGTSLASWAIKDPDTMAHVVDSAVLVDPISFGLCFFDVAHNFVYKTPQTWTQLFIRYFAGRDPNVSNYLYRHFWWFENVIWKSQWKVLDGIVDTAIPAASAADPRVAAPATPVVAGDVSRRGGLTKRKSSRQLRRKRSSSALTTPTLALAEPATQSTLAFPPRSSAPPSATNPTGRLAIFLSEFDSIVNSEVVKRYLEREQEHSFTVFGGIGHGGFLYTLSTWAQVRNAVQRTARNAGASVEEIGVVGLVDDVDKGTKDEEVCLR</sequence>
<keyword evidence="2" id="KW-0812">Transmembrane</keyword>
<dbReference type="AlphaFoldDB" id="A0A1Y2HTP3"/>
<dbReference type="SUPFAM" id="SSF53474">
    <property type="entry name" value="alpha/beta-Hydrolases"/>
    <property type="match status" value="1"/>
</dbReference>
<keyword evidence="2" id="KW-0472">Membrane</keyword>
<protein>
    <recommendedName>
        <fullName evidence="5">AB hydrolase-1 domain-containing protein</fullName>
    </recommendedName>
</protein>
<dbReference type="Gene3D" id="3.40.50.1820">
    <property type="entry name" value="alpha/beta hydrolase"/>
    <property type="match status" value="1"/>
</dbReference>
<evidence type="ECO:0000313" key="3">
    <source>
        <dbReference type="EMBL" id="ORZ37955.1"/>
    </source>
</evidence>
<evidence type="ECO:0008006" key="5">
    <source>
        <dbReference type="Google" id="ProtNLM"/>
    </source>
</evidence>
<feature type="region of interest" description="Disordered" evidence="1">
    <location>
        <begin position="669"/>
        <end position="697"/>
    </location>
</feature>
<feature type="transmembrane region" description="Helical" evidence="2">
    <location>
        <begin position="177"/>
        <end position="203"/>
    </location>
</feature>
<feature type="compositionally biased region" description="Basic residues" evidence="1">
    <location>
        <begin position="674"/>
        <end position="689"/>
    </location>
</feature>
<reference evidence="3 4" key="1">
    <citation type="submission" date="2016-07" db="EMBL/GenBank/DDBJ databases">
        <title>Pervasive Adenine N6-methylation of Active Genes in Fungi.</title>
        <authorList>
            <consortium name="DOE Joint Genome Institute"/>
            <person name="Mondo S.J."/>
            <person name="Dannebaum R.O."/>
            <person name="Kuo R.C."/>
            <person name="Labutti K."/>
            <person name="Haridas S."/>
            <person name="Kuo A."/>
            <person name="Salamov A."/>
            <person name="Ahrendt S.R."/>
            <person name="Lipzen A."/>
            <person name="Sullivan W."/>
            <person name="Andreopoulos W.B."/>
            <person name="Clum A."/>
            <person name="Lindquist E."/>
            <person name="Daum C."/>
            <person name="Ramamoorthy G.K."/>
            <person name="Gryganskyi A."/>
            <person name="Culley D."/>
            <person name="Magnuson J.K."/>
            <person name="James T.Y."/>
            <person name="O'Malley M.A."/>
            <person name="Stajich J.E."/>
            <person name="Spatafora J.W."/>
            <person name="Visel A."/>
            <person name="Grigoriev I.V."/>
        </authorList>
    </citation>
    <scope>NUCLEOTIDE SEQUENCE [LARGE SCALE GENOMIC DNA]</scope>
    <source>
        <strain evidence="3 4">PL171</strain>
    </source>
</reference>
<feature type="compositionally biased region" description="Low complexity" evidence="1">
    <location>
        <begin position="1"/>
        <end position="13"/>
    </location>
</feature>
<dbReference type="STRING" id="765915.A0A1Y2HTP3"/>
<dbReference type="PANTHER" id="PTHR37471:SF1">
    <property type="entry name" value="AB HYDROLASE-1 DOMAIN-CONTAINING PROTEIN"/>
    <property type="match status" value="1"/>
</dbReference>
<dbReference type="OrthoDB" id="6431331at2759"/>
<gene>
    <name evidence="3" type="ORF">BCR44DRAFT_50288</name>
</gene>
<feature type="transmembrane region" description="Helical" evidence="2">
    <location>
        <begin position="479"/>
        <end position="500"/>
    </location>
</feature>
<organism evidence="3 4">
    <name type="scientific">Catenaria anguillulae PL171</name>
    <dbReference type="NCBI Taxonomy" id="765915"/>
    <lineage>
        <taxon>Eukaryota</taxon>
        <taxon>Fungi</taxon>
        <taxon>Fungi incertae sedis</taxon>
        <taxon>Blastocladiomycota</taxon>
        <taxon>Blastocladiomycetes</taxon>
        <taxon>Blastocladiales</taxon>
        <taxon>Catenariaceae</taxon>
        <taxon>Catenaria</taxon>
    </lineage>
</organism>
<keyword evidence="4" id="KW-1185">Reference proteome</keyword>
<dbReference type="PANTHER" id="PTHR37471">
    <property type="entry name" value="UNNAMED PRODUCT"/>
    <property type="match status" value="1"/>
</dbReference>
<keyword evidence="2" id="KW-1133">Transmembrane helix</keyword>
<dbReference type="InterPro" id="IPR029058">
    <property type="entry name" value="AB_hydrolase_fold"/>
</dbReference>
<feature type="transmembrane region" description="Helical" evidence="2">
    <location>
        <begin position="424"/>
        <end position="444"/>
    </location>
</feature>
<proteinExistence type="predicted"/>
<name>A0A1Y2HTP3_9FUNG</name>
<feature type="transmembrane region" description="Helical" evidence="2">
    <location>
        <begin position="223"/>
        <end position="242"/>
    </location>
</feature>
<feature type="compositionally biased region" description="Low complexity" evidence="1">
    <location>
        <begin position="40"/>
        <end position="83"/>
    </location>
</feature>
<dbReference type="EMBL" id="MCFL01000010">
    <property type="protein sequence ID" value="ORZ37955.1"/>
    <property type="molecule type" value="Genomic_DNA"/>
</dbReference>
<evidence type="ECO:0000256" key="2">
    <source>
        <dbReference type="SAM" id="Phobius"/>
    </source>
</evidence>
<feature type="region of interest" description="Disordered" evidence="1">
    <location>
        <begin position="1"/>
        <end position="100"/>
    </location>
</feature>
<accession>A0A1Y2HTP3</accession>